<keyword evidence="3 5" id="KW-1133">Transmembrane helix</keyword>
<evidence type="ECO:0000313" key="8">
    <source>
        <dbReference type="Proteomes" id="UP001319921"/>
    </source>
</evidence>
<feature type="transmembrane region" description="Helical" evidence="5">
    <location>
        <begin position="44"/>
        <end position="62"/>
    </location>
</feature>
<dbReference type="KEGG" id="scas:SACC_11810"/>
<dbReference type="RefSeq" id="WP_229572089.1">
    <property type="nucleotide sequence ID" value="NZ_AP025226.1"/>
</dbReference>
<feature type="transmembrane region" description="Helical" evidence="5">
    <location>
        <begin position="192"/>
        <end position="212"/>
    </location>
</feature>
<feature type="transmembrane region" description="Helical" evidence="5">
    <location>
        <begin position="224"/>
        <end position="243"/>
    </location>
</feature>
<dbReference type="PANTHER" id="PTHR42718:SF35">
    <property type="entry name" value="BLL0718 PROTEIN"/>
    <property type="match status" value="1"/>
</dbReference>
<dbReference type="Pfam" id="PF07690">
    <property type="entry name" value="MFS_1"/>
    <property type="match status" value="1"/>
</dbReference>
<comment type="subcellular location">
    <subcellularLocation>
        <location evidence="1">Membrane</location>
        <topology evidence="1">Multi-pass membrane protein</topology>
    </subcellularLocation>
</comment>
<evidence type="ECO:0000256" key="1">
    <source>
        <dbReference type="ARBA" id="ARBA00004141"/>
    </source>
</evidence>
<dbReference type="PANTHER" id="PTHR42718">
    <property type="entry name" value="MAJOR FACILITATOR SUPERFAMILY MULTIDRUG TRANSPORTER MFSC"/>
    <property type="match status" value="1"/>
</dbReference>
<dbReference type="CDD" id="cd17504">
    <property type="entry name" value="MFS_MMR_MDR_like"/>
    <property type="match status" value="1"/>
</dbReference>
<proteinExistence type="predicted"/>
<feature type="domain" description="Major facilitator superfamily (MFS) profile" evidence="6">
    <location>
        <begin position="8"/>
        <end position="468"/>
    </location>
</feature>
<name>A0AAQ4CQT3_9CREN</name>
<feature type="transmembrane region" description="Helical" evidence="5">
    <location>
        <begin position="264"/>
        <end position="285"/>
    </location>
</feature>
<keyword evidence="4 5" id="KW-0472">Membrane</keyword>
<dbReference type="Proteomes" id="UP001319921">
    <property type="component" value="Chromosome"/>
</dbReference>
<evidence type="ECO:0000259" key="6">
    <source>
        <dbReference type="PROSITE" id="PS50850"/>
    </source>
</evidence>
<dbReference type="Gene3D" id="1.20.1720.10">
    <property type="entry name" value="Multidrug resistance protein D"/>
    <property type="match status" value="1"/>
</dbReference>
<accession>A0AAQ4CQT3</accession>
<dbReference type="GO" id="GO:0022857">
    <property type="term" value="F:transmembrane transporter activity"/>
    <property type="evidence" value="ECO:0007669"/>
    <property type="project" value="InterPro"/>
</dbReference>
<feature type="transmembrane region" description="Helical" evidence="5">
    <location>
        <begin position="97"/>
        <end position="119"/>
    </location>
</feature>
<dbReference type="GO" id="GO:0016020">
    <property type="term" value="C:membrane"/>
    <property type="evidence" value="ECO:0007669"/>
    <property type="project" value="UniProtKB-SubCell"/>
</dbReference>
<dbReference type="PRINTS" id="PR01036">
    <property type="entry name" value="TCRTETB"/>
</dbReference>
<dbReference type="PROSITE" id="PS50850">
    <property type="entry name" value="MFS"/>
    <property type="match status" value="1"/>
</dbReference>
<evidence type="ECO:0000256" key="2">
    <source>
        <dbReference type="ARBA" id="ARBA00022692"/>
    </source>
</evidence>
<dbReference type="GeneID" id="68865920"/>
<keyword evidence="2 5" id="KW-0812">Transmembrane</keyword>
<feature type="transmembrane region" description="Helical" evidence="5">
    <location>
        <begin position="160"/>
        <end position="180"/>
    </location>
</feature>
<dbReference type="Gene3D" id="1.20.1250.20">
    <property type="entry name" value="MFS general substrate transporter like domains"/>
    <property type="match status" value="1"/>
</dbReference>
<feature type="transmembrane region" description="Helical" evidence="5">
    <location>
        <begin position="131"/>
        <end position="154"/>
    </location>
</feature>
<protein>
    <submittedName>
        <fullName evidence="7">MFS transporter</fullName>
    </submittedName>
</protein>
<feature type="transmembrane region" description="Helical" evidence="5">
    <location>
        <begin position="297"/>
        <end position="318"/>
    </location>
</feature>
<keyword evidence="8" id="KW-1185">Reference proteome</keyword>
<dbReference type="AlphaFoldDB" id="A0AAQ4CQT3"/>
<feature type="transmembrane region" description="Helical" evidence="5">
    <location>
        <begin position="74"/>
        <end position="91"/>
    </location>
</feature>
<feature type="transmembrane region" description="Helical" evidence="5">
    <location>
        <begin position="444"/>
        <end position="463"/>
    </location>
</feature>
<feature type="transmembrane region" description="Helical" evidence="5">
    <location>
        <begin position="330"/>
        <end position="353"/>
    </location>
</feature>
<evidence type="ECO:0000256" key="5">
    <source>
        <dbReference type="SAM" id="Phobius"/>
    </source>
</evidence>
<gene>
    <name evidence="7" type="ORF">SACC_11810</name>
</gene>
<organism evidence="7 8">
    <name type="scientific">Saccharolobus caldissimus</name>
    <dbReference type="NCBI Taxonomy" id="1702097"/>
    <lineage>
        <taxon>Archaea</taxon>
        <taxon>Thermoproteota</taxon>
        <taxon>Thermoprotei</taxon>
        <taxon>Sulfolobales</taxon>
        <taxon>Sulfolobaceae</taxon>
        <taxon>Saccharolobus</taxon>
    </lineage>
</organism>
<feature type="transmembrane region" description="Helical" evidence="5">
    <location>
        <begin position="5"/>
        <end position="24"/>
    </location>
</feature>
<evidence type="ECO:0000256" key="4">
    <source>
        <dbReference type="ARBA" id="ARBA00023136"/>
    </source>
</evidence>
<evidence type="ECO:0000313" key="7">
    <source>
        <dbReference type="EMBL" id="BDB98164.1"/>
    </source>
</evidence>
<dbReference type="InterPro" id="IPR036259">
    <property type="entry name" value="MFS_trans_sf"/>
</dbReference>
<dbReference type="SUPFAM" id="SSF103473">
    <property type="entry name" value="MFS general substrate transporter"/>
    <property type="match status" value="1"/>
</dbReference>
<feature type="transmembrane region" description="Helical" evidence="5">
    <location>
        <begin position="359"/>
        <end position="382"/>
    </location>
</feature>
<reference evidence="7 8" key="1">
    <citation type="journal article" date="2022" name="Microbiol. Resour. Announc.">
        <title>Complete Genome Sequence of the Hyperthermophilic and Acidophilic Archaeon Saccharolobus caldissimus Strain HS-3T.</title>
        <authorList>
            <person name="Sakai H.D."/>
            <person name="Kurosawa N."/>
        </authorList>
    </citation>
    <scope>NUCLEOTIDE SEQUENCE [LARGE SCALE GENOMIC DNA]</scope>
    <source>
        <strain evidence="7 8">JCM32116</strain>
    </source>
</reference>
<evidence type="ECO:0000256" key="3">
    <source>
        <dbReference type="ARBA" id="ARBA00022989"/>
    </source>
</evidence>
<dbReference type="EMBL" id="AP025226">
    <property type="protein sequence ID" value="BDB98164.1"/>
    <property type="molecule type" value="Genomic_DNA"/>
</dbReference>
<dbReference type="InterPro" id="IPR020846">
    <property type="entry name" value="MFS_dom"/>
</dbReference>
<dbReference type="InterPro" id="IPR011701">
    <property type="entry name" value="MFS"/>
</dbReference>
<sequence length="471" mass="51928">MRWEFFKYLIVLASISILTMYVEMVVLPSLPKIESQFNVNESEGSWILSSETLAGMALAPFIGRLADSHGRKKILLTILGIYTISVALTAWSPNYPVLILSRSVQGIGLSINPLAYTILRERLSDRELPIAQGIIASTFAVGAAVAIPIGSYIAQYFSWQLAYETAIPLLLIIVFVANRVLPQSSFRNEQKIDIRGIVLLSLSFITIGIGITEAPSWGWDSPQFIFTLFIGLLLLYTFSIHISKTENPVIDPSDFKNPNIAVPLLSSFVTGFGLFLTFQSLVFMLELPKPVGYGMTIFETGLTMAPISLILLVAGPFFGSMVNKLGYKRIILLSSSLSVITLLLLSIIIGSRIPIDELMFMLILVLFFVSGMNVTRITLLLASTSKKRMATITGTNTSMRLMGNTLGPVVAGSLESTFKEPLLLFMYNNIPVFTFIPSKLAFQYSFLISSIIIISVVIMATRIKEEVRVSS</sequence>